<dbReference type="Proteomes" id="UP000766609">
    <property type="component" value="Unassembled WGS sequence"/>
</dbReference>
<reference evidence="1 2" key="1">
    <citation type="submission" date="2021-06" db="EMBL/GenBank/DDBJ databases">
        <title>44 bacteria genomes isolated from Dapeng, Shenzhen.</title>
        <authorList>
            <person name="Zheng W."/>
            <person name="Yu S."/>
            <person name="Huang Y."/>
        </authorList>
    </citation>
    <scope>NUCLEOTIDE SEQUENCE [LARGE SCALE GENOMIC DNA]</scope>
    <source>
        <strain evidence="1 2">DP5N14-6</strain>
    </source>
</reference>
<organism evidence="1 2">
    <name type="scientific">Algoriphagus marincola</name>
    <dbReference type="NCBI Taxonomy" id="264027"/>
    <lineage>
        <taxon>Bacteria</taxon>
        <taxon>Pseudomonadati</taxon>
        <taxon>Bacteroidota</taxon>
        <taxon>Cytophagia</taxon>
        <taxon>Cytophagales</taxon>
        <taxon>Cyclobacteriaceae</taxon>
        <taxon>Algoriphagus</taxon>
    </lineage>
</organism>
<feature type="non-terminal residue" evidence="1">
    <location>
        <position position="1"/>
    </location>
</feature>
<evidence type="ECO:0000313" key="1">
    <source>
        <dbReference type="EMBL" id="MBY5952858.1"/>
    </source>
</evidence>
<dbReference type="InterPro" id="IPR050708">
    <property type="entry name" value="T6SS_VgrG/RHS"/>
</dbReference>
<sequence>SYLMYALYDQDSVLYDRGKVLVSNAAANEHEQLRQTLKVKKNGYLETFVVNETAQNIYFDNLRVQSTSPIIVQENAYYPFGMTIAGLDYSYNNHTNRYLYNGKELIEDLNLGLYDYGARMYDPAIGRWITVDPLAHEFPWQSPYSAFNNNPILYIDPDGRAAVNSQGCCGGPFDDLINYAKSKARQAAYDLTVATGKALIQLTTSYVEHKLDQAVNSNDPFTSSVALTTEFVTGLGPAEREFGGSHPFTQSLAESNMTTEALAAFNAGYQDYLAGNREDIPSSYRVDFSYGPGGDTGPFKEFFKDGKFTAAQFTGTANYTFSLDKNGNLNIGVYDTKTEYSFLYHAPGTDRHTRSEGQIMGETTQYYNFTIPLDQVQKRVEE</sequence>
<dbReference type="InterPro" id="IPR022385">
    <property type="entry name" value="Rhs_assc_core"/>
</dbReference>
<dbReference type="PANTHER" id="PTHR32305">
    <property type="match status" value="1"/>
</dbReference>
<dbReference type="RefSeq" id="WP_222585057.1">
    <property type="nucleotide sequence ID" value="NZ_JAHVHP010000004.1"/>
</dbReference>
<keyword evidence="2" id="KW-1185">Reference proteome</keyword>
<evidence type="ECO:0000313" key="2">
    <source>
        <dbReference type="Proteomes" id="UP000766609"/>
    </source>
</evidence>
<protein>
    <submittedName>
        <fullName evidence="1">RHS repeat-associated core domain-containing protein</fullName>
    </submittedName>
</protein>
<name>A0ABS7N937_9BACT</name>
<dbReference type="EMBL" id="JAHVHP010000004">
    <property type="protein sequence ID" value="MBY5952858.1"/>
    <property type="molecule type" value="Genomic_DNA"/>
</dbReference>
<proteinExistence type="predicted"/>
<dbReference type="Gene3D" id="2.180.10.10">
    <property type="entry name" value="RHS repeat-associated core"/>
    <property type="match status" value="1"/>
</dbReference>
<comment type="caution">
    <text evidence="1">The sequence shown here is derived from an EMBL/GenBank/DDBJ whole genome shotgun (WGS) entry which is preliminary data.</text>
</comment>
<dbReference type="PANTHER" id="PTHR32305:SF15">
    <property type="entry name" value="PROTEIN RHSA-RELATED"/>
    <property type="match status" value="1"/>
</dbReference>
<gene>
    <name evidence="1" type="ORF">KUV23_17890</name>
</gene>
<accession>A0ABS7N937</accession>
<dbReference type="NCBIfam" id="TIGR03696">
    <property type="entry name" value="Rhs_assc_core"/>
    <property type="match status" value="1"/>
</dbReference>